<gene>
    <name evidence="1" type="ORF">DY251_09680</name>
</gene>
<proteinExistence type="predicted"/>
<dbReference type="AlphaFoldDB" id="A0A371XF72"/>
<dbReference type="EMBL" id="QURN01000006">
    <property type="protein sequence ID" value="RFC67843.1"/>
    <property type="molecule type" value="Genomic_DNA"/>
</dbReference>
<protein>
    <submittedName>
        <fullName evidence="1">Uncharacterized protein</fullName>
    </submittedName>
</protein>
<dbReference type="Proteomes" id="UP000262379">
    <property type="component" value="Unassembled WGS sequence"/>
</dbReference>
<reference evidence="2" key="1">
    <citation type="submission" date="2018-08" db="EMBL/GenBank/DDBJ databases">
        <authorList>
            <person name="Im W.T."/>
        </authorList>
    </citation>
    <scope>NUCLEOTIDE SEQUENCE [LARGE SCALE GENOMIC DNA]</scope>
    <source>
        <strain evidence="2">LA-28</strain>
    </source>
</reference>
<evidence type="ECO:0000313" key="1">
    <source>
        <dbReference type="EMBL" id="RFC67843.1"/>
    </source>
</evidence>
<organism evidence="1 2">
    <name type="scientific">Mesorhizobium denitrificans</name>
    <dbReference type="NCBI Taxonomy" id="2294114"/>
    <lineage>
        <taxon>Bacteria</taxon>
        <taxon>Pseudomonadati</taxon>
        <taxon>Pseudomonadota</taxon>
        <taxon>Alphaproteobacteria</taxon>
        <taxon>Hyphomicrobiales</taxon>
        <taxon>Phyllobacteriaceae</taxon>
        <taxon>Mesorhizobium</taxon>
    </lineage>
</organism>
<name>A0A371XF72_9HYPH</name>
<sequence>MLTKNQMSLLSAITFTMKGANADYITDTFGFDPDDIAVLRSRGFVRVMRGKVYGTSAGAEWLDNHYAHGDQSP</sequence>
<evidence type="ECO:0000313" key="2">
    <source>
        <dbReference type="Proteomes" id="UP000262379"/>
    </source>
</evidence>
<comment type="caution">
    <text evidence="1">The sequence shown here is derived from an EMBL/GenBank/DDBJ whole genome shotgun (WGS) entry which is preliminary data.</text>
</comment>
<keyword evidence="2" id="KW-1185">Reference proteome</keyword>
<accession>A0A371XF72</accession>